<evidence type="ECO:0000313" key="4">
    <source>
        <dbReference type="EMBL" id="KFE71554.1"/>
    </source>
</evidence>
<proteinExistence type="predicted"/>
<reference evidence="4 5" key="1">
    <citation type="submission" date="2014-04" db="EMBL/GenBank/DDBJ databases">
        <title>Genome assembly of Hyalangium minutum DSM 14724.</title>
        <authorList>
            <person name="Sharma G."/>
            <person name="Subramanian S."/>
        </authorList>
    </citation>
    <scope>NUCLEOTIDE SEQUENCE [LARGE SCALE GENOMIC DNA]</scope>
    <source>
        <strain evidence="4 5">DSM 14724</strain>
    </source>
</reference>
<dbReference type="InterPro" id="IPR016181">
    <property type="entry name" value="Acyl_CoA_acyltransferase"/>
</dbReference>
<dbReference type="SUPFAM" id="SSF55729">
    <property type="entry name" value="Acyl-CoA N-acyltransferases (Nat)"/>
    <property type="match status" value="1"/>
</dbReference>
<dbReference type="InterPro" id="IPR050832">
    <property type="entry name" value="Bact_Acetyltransf"/>
</dbReference>
<keyword evidence="2" id="KW-0012">Acyltransferase</keyword>
<dbReference type="STRING" id="394096.DB31_3684"/>
<dbReference type="RefSeq" id="WP_044183676.1">
    <property type="nucleotide sequence ID" value="NZ_JMCB01000002.1"/>
</dbReference>
<dbReference type="Proteomes" id="UP000028725">
    <property type="component" value="Unassembled WGS sequence"/>
</dbReference>
<sequence length="266" mass="28635">MALRPGTPADYAVFARLFLELGVREPPPSPEVWAAELMPLTQFHDGPQGPVAYVAADVLGDLGYVVQLVVDGAAQRQGLGRRMMQEVAAHFRARGCTRWGLNVKRDNTAALALYGSFGMKPLREAVSLTVSRAQVAALPAAPESLQVVPVVESEWAPLTAAFQMMPEKLARFSKRASHQLLRLHQPGALEPMRLGMMDLRQGGVLFPFFAATPGHARALLEDAFRRSGVEALHVAVTDDAPLAEVLRAAGAAVVMETLQLQGLLAS</sequence>
<dbReference type="OrthoDB" id="5381450at2"/>
<evidence type="ECO:0000256" key="1">
    <source>
        <dbReference type="ARBA" id="ARBA00022679"/>
    </source>
</evidence>
<comment type="caution">
    <text evidence="4">The sequence shown here is derived from an EMBL/GenBank/DDBJ whole genome shotgun (WGS) entry which is preliminary data.</text>
</comment>
<gene>
    <name evidence="4" type="ORF">DB31_3684</name>
</gene>
<evidence type="ECO:0000259" key="3">
    <source>
        <dbReference type="PROSITE" id="PS51186"/>
    </source>
</evidence>
<keyword evidence="5" id="KW-1185">Reference proteome</keyword>
<protein>
    <recommendedName>
        <fullName evidence="3">N-acetyltransferase domain-containing protein</fullName>
    </recommendedName>
</protein>
<dbReference type="InterPro" id="IPR000182">
    <property type="entry name" value="GNAT_dom"/>
</dbReference>
<evidence type="ECO:0000256" key="2">
    <source>
        <dbReference type="ARBA" id="ARBA00023315"/>
    </source>
</evidence>
<evidence type="ECO:0000313" key="5">
    <source>
        <dbReference type="Proteomes" id="UP000028725"/>
    </source>
</evidence>
<dbReference type="GO" id="GO:0016747">
    <property type="term" value="F:acyltransferase activity, transferring groups other than amino-acyl groups"/>
    <property type="evidence" value="ECO:0007669"/>
    <property type="project" value="InterPro"/>
</dbReference>
<dbReference type="CDD" id="cd04301">
    <property type="entry name" value="NAT_SF"/>
    <property type="match status" value="1"/>
</dbReference>
<dbReference type="EMBL" id="JMCB01000002">
    <property type="protein sequence ID" value="KFE71554.1"/>
    <property type="molecule type" value="Genomic_DNA"/>
</dbReference>
<dbReference type="AlphaFoldDB" id="A0A085WV41"/>
<dbReference type="PANTHER" id="PTHR43877">
    <property type="entry name" value="AMINOALKYLPHOSPHONATE N-ACETYLTRANSFERASE-RELATED-RELATED"/>
    <property type="match status" value="1"/>
</dbReference>
<name>A0A085WV41_9BACT</name>
<accession>A0A085WV41</accession>
<keyword evidence="1" id="KW-0808">Transferase</keyword>
<feature type="domain" description="N-acetyltransferase" evidence="3">
    <location>
        <begin position="1"/>
        <end position="141"/>
    </location>
</feature>
<dbReference type="PROSITE" id="PS51186">
    <property type="entry name" value="GNAT"/>
    <property type="match status" value="1"/>
</dbReference>
<dbReference type="Gene3D" id="3.40.630.30">
    <property type="match status" value="1"/>
</dbReference>
<dbReference type="Pfam" id="PF00583">
    <property type="entry name" value="Acetyltransf_1"/>
    <property type="match status" value="1"/>
</dbReference>
<organism evidence="4 5">
    <name type="scientific">Hyalangium minutum</name>
    <dbReference type="NCBI Taxonomy" id="394096"/>
    <lineage>
        <taxon>Bacteria</taxon>
        <taxon>Pseudomonadati</taxon>
        <taxon>Myxococcota</taxon>
        <taxon>Myxococcia</taxon>
        <taxon>Myxococcales</taxon>
        <taxon>Cystobacterineae</taxon>
        <taxon>Archangiaceae</taxon>
        <taxon>Hyalangium</taxon>
    </lineage>
</organism>